<dbReference type="SMART" id="SM00184">
    <property type="entry name" value="RING"/>
    <property type="match status" value="1"/>
</dbReference>
<dbReference type="SUPFAM" id="SSF57850">
    <property type="entry name" value="RING/U-box"/>
    <property type="match status" value="1"/>
</dbReference>
<dbReference type="Proteomes" id="UP000836841">
    <property type="component" value="Chromosome 7"/>
</dbReference>
<evidence type="ECO:0000259" key="6">
    <source>
        <dbReference type="PROSITE" id="PS50089"/>
    </source>
</evidence>
<sequence>MNSWALQLILPKICGVAINVSCSLEQTGKKGFLVEAEVEVFKETSLDGFYDFDDYDSVGRLIPTEPDCTICLEELSSGGPKTIMKLSCAHNFHRDCLLPWLRRKHSCPTCRHDINTPPPRNDLPRMIIFSKENSQKEVVVSNISLTYVPL</sequence>
<feature type="domain" description="RING-type" evidence="6">
    <location>
        <begin position="68"/>
        <end position="111"/>
    </location>
</feature>
<dbReference type="InterPro" id="IPR013083">
    <property type="entry name" value="Znf_RING/FYVE/PHD"/>
</dbReference>
<keyword evidence="8" id="KW-1185">Reference proteome</keyword>
<name>A0AAU9T3E1_THLAR</name>
<dbReference type="AlphaFoldDB" id="A0AAU9T3E1"/>
<evidence type="ECO:0000313" key="8">
    <source>
        <dbReference type="Proteomes" id="UP000836841"/>
    </source>
</evidence>
<keyword evidence="2 4" id="KW-0863">Zinc-finger</keyword>
<keyword evidence="5" id="KW-0732">Signal</keyword>
<dbReference type="Pfam" id="PF13639">
    <property type="entry name" value="zf-RING_2"/>
    <property type="match status" value="1"/>
</dbReference>
<protein>
    <recommendedName>
        <fullName evidence="6">RING-type domain-containing protein</fullName>
    </recommendedName>
</protein>
<evidence type="ECO:0000256" key="5">
    <source>
        <dbReference type="SAM" id="SignalP"/>
    </source>
</evidence>
<evidence type="ECO:0000256" key="3">
    <source>
        <dbReference type="ARBA" id="ARBA00022833"/>
    </source>
</evidence>
<accession>A0AAU9T3E1</accession>
<dbReference type="InterPro" id="IPR050731">
    <property type="entry name" value="HRD1_E3_ubiq-ligases"/>
</dbReference>
<evidence type="ECO:0000256" key="1">
    <source>
        <dbReference type="ARBA" id="ARBA00022723"/>
    </source>
</evidence>
<evidence type="ECO:0000256" key="4">
    <source>
        <dbReference type="PROSITE-ProRule" id="PRU00175"/>
    </source>
</evidence>
<gene>
    <name evidence="7" type="ORF">TAV2_LOCUS24582</name>
</gene>
<dbReference type="Gene3D" id="3.30.40.10">
    <property type="entry name" value="Zinc/RING finger domain, C3HC4 (zinc finger)"/>
    <property type="match status" value="1"/>
</dbReference>
<proteinExistence type="predicted"/>
<dbReference type="GO" id="GO:0012505">
    <property type="term" value="C:endomembrane system"/>
    <property type="evidence" value="ECO:0007669"/>
    <property type="project" value="TreeGrafter"/>
</dbReference>
<evidence type="ECO:0000256" key="2">
    <source>
        <dbReference type="ARBA" id="ARBA00022771"/>
    </source>
</evidence>
<dbReference type="PROSITE" id="PS50089">
    <property type="entry name" value="ZF_RING_2"/>
    <property type="match status" value="1"/>
</dbReference>
<organism evidence="7 8">
    <name type="scientific">Thlaspi arvense</name>
    <name type="common">Field penny-cress</name>
    <dbReference type="NCBI Taxonomy" id="13288"/>
    <lineage>
        <taxon>Eukaryota</taxon>
        <taxon>Viridiplantae</taxon>
        <taxon>Streptophyta</taxon>
        <taxon>Embryophyta</taxon>
        <taxon>Tracheophyta</taxon>
        <taxon>Spermatophyta</taxon>
        <taxon>Magnoliopsida</taxon>
        <taxon>eudicotyledons</taxon>
        <taxon>Gunneridae</taxon>
        <taxon>Pentapetalae</taxon>
        <taxon>rosids</taxon>
        <taxon>malvids</taxon>
        <taxon>Brassicales</taxon>
        <taxon>Brassicaceae</taxon>
        <taxon>Thlaspideae</taxon>
        <taxon>Thlaspi</taxon>
    </lineage>
</organism>
<reference evidence="7 8" key="1">
    <citation type="submission" date="2022-03" db="EMBL/GenBank/DDBJ databases">
        <authorList>
            <person name="Nunn A."/>
            <person name="Chopra R."/>
            <person name="Nunn A."/>
            <person name="Contreras Garrido A."/>
        </authorList>
    </citation>
    <scope>NUCLEOTIDE SEQUENCE [LARGE SCALE GENOMIC DNA]</scope>
</reference>
<dbReference type="PANTHER" id="PTHR22763">
    <property type="entry name" value="RING ZINC FINGER PROTEIN"/>
    <property type="match status" value="1"/>
</dbReference>
<feature type="chain" id="PRO_5043964643" description="RING-type domain-containing protein" evidence="5">
    <location>
        <begin position="16"/>
        <end position="150"/>
    </location>
</feature>
<dbReference type="GO" id="GO:0061630">
    <property type="term" value="F:ubiquitin protein ligase activity"/>
    <property type="evidence" value="ECO:0007669"/>
    <property type="project" value="TreeGrafter"/>
</dbReference>
<keyword evidence="1" id="KW-0479">Metal-binding</keyword>
<evidence type="ECO:0000313" key="7">
    <source>
        <dbReference type="EMBL" id="CAH2078694.1"/>
    </source>
</evidence>
<dbReference type="GO" id="GO:0043161">
    <property type="term" value="P:proteasome-mediated ubiquitin-dependent protein catabolic process"/>
    <property type="evidence" value="ECO:0007669"/>
    <property type="project" value="TreeGrafter"/>
</dbReference>
<feature type="signal peptide" evidence="5">
    <location>
        <begin position="1"/>
        <end position="15"/>
    </location>
</feature>
<dbReference type="GO" id="GO:0008270">
    <property type="term" value="F:zinc ion binding"/>
    <property type="evidence" value="ECO:0007669"/>
    <property type="project" value="UniProtKB-KW"/>
</dbReference>
<dbReference type="EMBL" id="OU466863">
    <property type="protein sequence ID" value="CAH2078694.1"/>
    <property type="molecule type" value="Genomic_DNA"/>
</dbReference>
<dbReference type="InterPro" id="IPR001841">
    <property type="entry name" value="Znf_RING"/>
</dbReference>
<keyword evidence="3" id="KW-0862">Zinc</keyword>